<keyword evidence="1" id="KW-0808">Transferase</keyword>
<dbReference type="EMBL" id="CM046510">
    <property type="protein sequence ID" value="KAI8660973.1"/>
    <property type="molecule type" value="Genomic_DNA"/>
</dbReference>
<dbReference type="Proteomes" id="UP001065298">
    <property type="component" value="Chromosome 8"/>
</dbReference>
<protein>
    <submittedName>
        <fullName evidence="1">Protein kinase domain-containing protein</fullName>
    </submittedName>
</protein>
<evidence type="ECO:0000313" key="1">
    <source>
        <dbReference type="EMBL" id="KAI8660973.1"/>
    </source>
</evidence>
<gene>
    <name evidence="1" type="ORF">NCS57_01076300</name>
</gene>
<evidence type="ECO:0000313" key="2">
    <source>
        <dbReference type="Proteomes" id="UP001065298"/>
    </source>
</evidence>
<keyword evidence="1" id="KW-0418">Kinase</keyword>
<reference evidence="1" key="1">
    <citation type="submission" date="2022-06" db="EMBL/GenBank/DDBJ databases">
        <title>Fusarium solani species complex genomes reveal bases of compartmentalisation and animal pathogenesis.</title>
        <authorList>
            <person name="Tsai I.J."/>
        </authorList>
    </citation>
    <scope>NUCLEOTIDE SEQUENCE</scope>
    <source>
        <strain evidence="1">Fu6.1</strain>
    </source>
</reference>
<sequence length="849" mass="95344">MPPSIVATRGEQLGRLKLQFHGQDGTGCERSHYIPRHCLEEFWEAHSISAILRACSINKPQNVIFQSFLCTFSLLVYINKVDFLGWLVERNLKDATFPLESRPSFWPDTPSYDKLFEAITEWQWIFFPVTLEQHELYNQVFSPQYIFPICTEELIKAGDTIQVHKIETNPSCAGSDPATRVRKTYNESGKAQYEREVKTFTSLQSRSSPYIISYHGCYQQQRLDGTITYNLILGFVDGGNLEEFYTDMNPPRSLPDTNKIWNAFCGVLEGLHHLNFAAIDTNFQTIHQDIKPDNLLVSKSASSQPYDIELVITDFGYSHTKTLTTGQDTWGIDSHGGQVYGAPESSHHADYTRHGRTHITPKVDIWSLGCVMSEAAIWIKCGRQGLENYRNGRIAETRTLPRFDQAGHGGCFHDGAQALSAVRTTHDWIRNYYPDDTVTLQVLEMIETSMLVPQRDRQDAQMLCERLAKIIQGASSGHGSNSPPSSSPPARSSTVRSSTVRSPTIRSPIARSPPTSSPPASSPPRPVSLSFPWTPLTSRRSQTTTTYTTPATPQSPISTSIMESLSPLSPRAELPGSQPNGVPHPQFFDSPTPAPRPDSRRLLPLSPILTFDQAQDWYNNAKSGCPVDPRVKDVVGQLGNNVKGRDHIFLMDVSPSMGLHFHEITEKFKILAYLAKKFDPDGVEVCFSSEVPLIHKGDTSKLLRLFNEQSWDQLSFEDRIGTFIDQIVIPRLSSLRQKFGLKKPKNLTIFVLTDGRWGEGKEGAAGVENPIKRLINVILKKELSRTQVAIQFLRFGDDSDGKRYLAYLDRYGKQYDCDCVDTKPIDGNIFDMFIGPINANIDTADEDEL</sequence>
<proteinExistence type="predicted"/>
<organism evidence="1 2">
    <name type="scientific">Fusarium keratoplasticum</name>
    <dbReference type="NCBI Taxonomy" id="1328300"/>
    <lineage>
        <taxon>Eukaryota</taxon>
        <taxon>Fungi</taxon>
        <taxon>Dikarya</taxon>
        <taxon>Ascomycota</taxon>
        <taxon>Pezizomycotina</taxon>
        <taxon>Sordariomycetes</taxon>
        <taxon>Hypocreomycetidae</taxon>
        <taxon>Hypocreales</taxon>
        <taxon>Nectriaceae</taxon>
        <taxon>Fusarium</taxon>
        <taxon>Fusarium solani species complex</taxon>
    </lineage>
</organism>
<name>A0ACC0QQ92_9HYPO</name>
<comment type="caution">
    <text evidence="1">The sequence shown here is derived from an EMBL/GenBank/DDBJ whole genome shotgun (WGS) entry which is preliminary data.</text>
</comment>
<keyword evidence="2" id="KW-1185">Reference proteome</keyword>
<accession>A0ACC0QQ92</accession>